<feature type="repeat" description="ANK" evidence="12">
    <location>
        <begin position="430"/>
        <end position="462"/>
    </location>
</feature>
<keyword evidence="7" id="KW-0528">Neurotoxin</keyword>
<organism evidence="15 16">
    <name type="scientific">Trichonephila clavata</name>
    <name type="common">Joro spider</name>
    <name type="synonym">Nephila clavata</name>
    <dbReference type="NCBI Taxonomy" id="2740835"/>
    <lineage>
        <taxon>Eukaryota</taxon>
        <taxon>Metazoa</taxon>
        <taxon>Ecdysozoa</taxon>
        <taxon>Arthropoda</taxon>
        <taxon>Chelicerata</taxon>
        <taxon>Arachnida</taxon>
        <taxon>Araneae</taxon>
        <taxon>Araneomorphae</taxon>
        <taxon>Entelegynae</taxon>
        <taxon>Araneoidea</taxon>
        <taxon>Nephilidae</taxon>
        <taxon>Trichonephila</taxon>
    </lineage>
</organism>
<feature type="repeat" description="ANK" evidence="12">
    <location>
        <begin position="397"/>
        <end position="429"/>
    </location>
</feature>
<dbReference type="GO" id="GO:0004803">
    <property type="term" value="F:transposase activity"/>
    <property type="evidence" value="ECO:0007669"/>
    <property type="project" value="InterPro"/>
</dbReference>
<feature type="repeat" description="ANK" evidence="12">
    <location>
        <begin position="496"/>
        <end position="528"/>
    </location>
</feature>
<keyword evidence="8" id="KW-0677">Repeat</keyword>
<dbReference type="GO" id="GO:0044231">
    <property type="term" value="C:host cell presynaptic membrane"/>
    <property type="evidence" value="ECO:0007669"/>
    <property type="project" value="UniProtKB-KW"/>
</dbReference>
<proteinExistence type="predicted"/>
<keyword evidence="4" id="KW-0964">Secreted</keyword>
<feature type="repeat" description="ANK" evidence="12">
    <location>
        <begin position="463"/>
        <end position="495"/>
    </location>
</feature>
<dbReference type="GO" id="GO:0044218">
    <property type="term" value="C:other organism cell membrane"/>
    <property type="evidence" value="ECO:0007669"/>
    <property type="project" value="UniProtKB-KW"/>
</dbReference>
<dbReference type="InterPro" id="IPR047650">
    <property type="entry name" value="Transpos_IS110"/>
</dbReference>
<keyword evidence="11" id="KW-1053">Target membrane</keyword>
<keyword evidence="5" id="KW-1052">Target cell membrane</keyword>
<feature type="domain" description="Transposase IS116/IS110/IS902 C-terminal" evidence="14">
    <location>
        <begin position="214"/>
        <end position="294"/>
    </location>
</feature>
<evidence type="ECO:0000313" key="16">
    <source>
        <dbReference type="Proteomes" id="UP000887116"/>
    </source>
</evidence>
<sequence length="628" mass="70506">MKYYSGLDVSLKETFISIVDEKGKIVKEEVVASESDAIAKCLLDQDKRYEVIGIESGQLSISMCKELRSFGLPVVCVDARHMAAALSARINKNDKNDARGIAQMMRVGLYKEVLVKSDESCQIKVALGSRRQLICSKQQIVGTIRGLLKIHGIKLGKRSKFETFALRIQETINNVDEISRSSIEALLHSLKTIEESIRKLDKILSEQGRKDEDCKLLTTVPGVGVIVAMTYKAAIDDPYRFETSYTVGAYMGLSPRQYASGEVDRHGSISKMGPMECRSMLYEAAQVLLTISRKNFKLRSWGLKLAKKKGMKKAIVAVARKLAVIMHRIRFGTKILHFSAKRNLYNLFLFLVEYDANVNAVNKKGNTVLHVASQYESTAIAEVAVVMSKNVNAQNIDGDTPLRYSIKYKHLDVMQKLLQCGADINCQNRLGESPLHMAVKYADTVTLGLLIKRDAFLEIKNIEGSTPLHLAVSLNKKDHVELLLQNRADINAIGRDSCTPLHLAVMKGNKEIVELLLDRKANAHLKCFYNSEEGYTALENAVANRNKKIVALFLLHVIILERIYKNLVRKAPLRESEKKTDQELHLENHDIQVYKENLKVVDIAKPVGKWTQMVILNDGLMQRLAVIV</sequence>
<evidence type="ECO:0000256" key="6">
    <source>
        <dbReference type="ARBA" id="ARBA00022656"/>
    </source>
</evidence>
<evidence type="ECO:0000256" key="3">
    <source>
        <dbReference type="ARBA" id="ARBA00022483"/>
    </source>
</evidence>
<keyword evidence="3" id="KW-0268">Exocytosis</keyword>
<dbReference type="Pfam" id="PF12796">
    <property type="entry name" value="Ank_2"/>
    <property type="match status" value="2"/>
</dbReference>
<feature type="repeat" description="ANK" evidence="12">
    <location>
        <begin position="331"/>
        <end position="363"/>
    </location>
</feature>
<keyword evidence="10 12" id="KW-0040">ANK repeat</keyword>
<keyword evidence="11" id="KW-0472">Membrane</keyword>
<dbReference type="Pfam" id="PF02371">
    <property type="entry name" value="Transposase_20"/>
    <property type="match status" value="1"/>
</dbReference>
<dbReference type="Pfam" id="PF01548">
    <property type="entry name" value="DEDD_Tnp_IS110"/>
    <property type="match status" value="1"/>
</dbReference>
<dbReference type="Proteomes" id="UP000887116">
    <property type="component" value="Unassembled WGS sequence"/>
</dbReference>
<keyword evidence="16" id="KW-1185">Reference proteome</keyword>
<dbReference type="PROSITE" id="PS50088">
    <property type="entry name" value="ANK_REPEAT"/>
    <property type="match status" value="5"/>
</dbReference>
<keyword evidence="6" id="KW-0800">Toxin</keyword>
<evidence type="ECO:0000256" key="5">
    <source>
        <dbReference type="ARBA" id="ARBA00022537"/>
    </source>
</evidence>
<dbReference type="EMBL" id="BMAO01018815">
    <property type="protein sequence ID" value="GFR26153.1"/>
    <property type="molecule type" value="Genomic_DNA"/>
</dbReference>
<dbReference type="SMART" id="SM00248">
    <property type="entry name" value="ANK"/>
    <property type="match status" value="7"/>
</dbReference>
<evidence type="ECO:0000256" key="11">
    <source>
        <dbReference type="ARBA" id="ARBA00023298"/>
    </source>
</evidence>
<evidence type="ECO:0000256" key="8">
    <source>
        <dbReference type="ARBA" id="ARBA00022737"/>
    </source>
</evidence>
<dbReference type="Gene3D" id="1.25.40.20">
    <property type="entry name" value="Ankyrin repeat-containing domain"/>
    <property type="match status" value="2"/>
</dbReference>
<feature type="domain" description="Transposase IS110-like N-terminal" evidence="13">
    <location>
        <begin position="6"/>
        <end position="150"/>
    </location>
</feature>
<keyword evidence="9" id="KW-0638">Presynaptic neurotoxin</keyword>
<evidence type="ECO:0000256" key="4">
    <source>
        <dbReference type="ARBA" id="ARBA00022525"/>
    </source>
</evidence>
<dbReference type="OrthoDB" id="19174at2759"/>
<evidence type="ECO:0000259" key="13">
    <source>
        <dbReference type="Pfam" id="PF01548"/>
    </source>
</evidence>
<dbReference type="GO" id="GO:0090729">
    <property type="term" value="F:toxin activity"/>
    <property type="evidence" value="ECO:0007669"/>
    <property type="project" value="UniProtKB-KW"/>
</dbReference>
<evidence type="ECO:0000256" key="12">
    <source>
        <dbReference type="PROSITE-ProRule" id="PRU00023"/>
    </source>
</evidence>
<dbReference type="PROSITE" id="PS50297">
    <property type="entry name" value="ANK_REP_REGION"/>
    <property type="match status" value="3"/>
</dbReference>
<evidence type="ECO:0000256" key="2">
    <source>
        <dbReference type="ARBA" id="ARBA00004613"/>
    </source>
</evidence>
<dbReference type="InterPro" id="IPR002525">
    <property type="entry name" value="Transp_IS110-like_N"/>
</dbReference>
<dbReference type="AlphaFoldDB" id="A0A8X6JI30"/>
<comment type="caution">
    <text evidence="15">The sequence shown here is derived from an EMBL/GenBank/DDBJ whole genome shotgun (WGS) entry which is preliminary data.</text>
</comment>
<dbReference type="InterPro" id="IPR003346">
    <property type="entry name" value="Transposase_20"/>
</dbReference>
<accession>A0A8X6JI30</accession>
<evidence type="ECO:0000256" key="9">
    <source>
        <dbReference type="ARBA" id="ARBA00023028"/>
    </source>
</evidence>
<dbReference type="InterPro" id="IPR002110">
    <property type="entry name" value="Ankyrin_rpt"/>
</dbReference>
<evidence type="ECO:0000256" key="1">
    <source>
        <dbReference type="ARBA" id="ARBA00004175"/>
    </source>
</evidence>
<dbReference type="SUPFAM" id="SSF48403">
    <property type="entry name" value="Ankyrin repeat"/>
    <property type="match status" value="1"/>
</dbReference>
<dbReference type="GO" id="GO:0006887">
    <property type="term" value="P:exocytosis"/>
    <property type="evidence" value="ECO:0007669"/>
    <property type="project" value="UniProtKB-KW"/>
</dbReference>
<dbReference type="GO" id="GO:0006313">
    <property type="term" value="P:DNA transposition"/>
    <property type="evidence" value="ECO:0007669"/>
    <property type="project" value="InterPro"/>
</dbReference>
<dbReference type="GO" id="GO:0003677">
    <property type="term" value="F:DNA binding"/>
    <property type="evidence" value="ECO:0007669"/>
    <property type="project" value="InterPro"/>
</dbReference>
<evidence type="ECO:0000256" key="10">
    <source>
        <dbReference type="ARBA" id="ARBA00023043"/>
    </source>
</evidence>
<evidence type="ECO:0000259" key="14">
    <source>
        <dbReference type="Pfam" id="PF02371"/>
    </source>
</evidence>
<dbReference type="InterPro" id="IPR036770">
    <property type="entry name" value="Ankyrin_rpt-contain_sf"/>
</dbReference>
<gene>
    <name evidence="15" type="ORF">TNCT_439551</name>
</gene>
<dbReference type="GO" id="GO:0005576">
    <property type="term" value="C:extracellular region"/>
    <property type="evidence" value="ECO:0007669"/>
    <property type="project" value="UniProtKB-SubCell"/>
</dbReference>
<evidence type="ECO:0000256" key="7">
    <source>
        <dbReference type="ARBA" id="ARBA00022699"/>
    </source>
</evidence>
<protein>
    <submittedName>
        <fullName evidence="15">DEDD_Tnp_IS110 domain-containing protein</fullName>
    </submittedName>
</protein>
<comment type="subcellular location">
    <subcellularLocation>
        <location evidence="2">Secreted</location>
    </subcellularLocation>
    <subcellularLocation>
        <location evidence="1">Target cell membrane</location>
    </subcellularLocation>
</comment>
<dbReference type="PANTHER" id="PTHR24126">
    <property type="entry name" value="ANKYRIN REPEAT, PH AND SEC7 DOMAIN CONTAINING PROTEIN SECG-RELATED"/>
    <property type="match status" value="1"/>
</dbReference>
<evidence type="ECO:0000313" key="15">
    <source>
        <dbReference type="EMBL" id="GFR26153.1"/>
    </source>
</evidence>
<dbReference type="NCBIfam" id="NF033542">
    <property type="entry name" value="transpos_IS110"/>
    <property type="match status" value="1"/>
</dbReference>
<name>A0A8X6JI30_TRICU</name>
<reference evidence="15" key="1">
    <citation type="submission" date="2020-07" db="EMBL/GenBank/DDBJ databases">
        <title>Multicomponent nature underlies the extraordinary mechanical properties of spider dragline silk.</title>
        <authorList>
            <person name="Kono N."/>
            <person name="Nakamura H."/>
            <person name="Mori M."/>
            <person name="Yoshida Y."/>
            <person name="Ohtoshi R."/>
            <person name="Malay A.D."/>
            <person name="Moran D.A.P."/>
            <person name="Tomita M."/>
            <person name="Numata K."/>
            <person name="Arakawa K."/>
        </authorList>
    </citation>
    <scope>NUCLEOTIDE SEQUENCE</scope>
</reference>